<name>A0A8T2THN5_CERRI</name>
<dbReference type="SUPFAM" id="SSF47459">
    <property type="entry name" value="HLH, helix-loop-helix DNA-binding domain"/>
    <property type="match status" value="1"/>
</dbReference>
<dbReference type="Proteomes" id="UP000825935">
    <property type="component" value="Chromosome 14"/>
</dbReference>
<dbReference type="OrthoDB" id="1932168at2759"/>
<feature type="domain" description="BHLH" evidence="6">
    <location>
        <begin position="344"/>
        <end position="393"/>
    </location>
</feature>
<comment type="caution">
    <text evidence="7">The sequence shown here is derived from an EMBL/GenBank/DDBJ whole genome shotgun (WGS) entry which is preliminary data.</text>
</comment>
<reference evidence="7" key="1">
    <citation type="submission" date="2021-08" db="EMBL/GenBank/DDBJ databases">
        <title>WGS assembly of Ceratopteris richardii.</title>
        <authorList>
            <person name="Marchant D.B."/>
            <person name="Chen G."/>
            <person name="Jenkins J."/>
            <person name="Shu S."/>
            <person name="Leebens-Mack J."/>
            <person name="Grimwood J."/>
            <person name="Schmutz J."/>
            <person name="Soltis P."/>
            <person name="Soltis D."/>
            <person name="Chen Z.-H."/>
        </authorList>
    </citation>
    <scope>NUCLEOTIDE SEQUENCE</scope>
    <source>
        <strain evidence="7">Whitten #5841</strain>
        <tissue evidence="7">Leaf</tissue>
    </source>
</reference>
<keyword evidence="2" id="KW-0804">Transcription</keyword>
<keyword evidence="3" id="KW-0539">Nucleus</keyword>
<dbReference type="InterPro" id="IPR045896">
    <property type="entry name" value="MYC1-like_bHLH"/>
</dbReference>
<dbReference type="Gene3D" id="4.10.280.10">
    <property type="entry name" value="Helix-loop-helix DNA-binding domain"/>
    <property type="match status" value="1"/>
</dbReference>
<dbReference type="EMBL" id="CM035419">
    <property type="protein sequence ID" value="KAH7416508.1"/>
    <property type="molecule type" value="Genomic_DNA"/>
</dbReference>
<feature type="compositionally biased region" description="Low complexity" evidence="5">
    <location>
        <begin position="111"/>
        <end position="120"/>
    </location>
</feature>
<dbReference type="PANTHER" id="PTHR46834:SF1">
    <property type="entry name" value="TRANSCRIPTION FACTOR BHLH10"/>
    <property type="match status" value="1"/>
</dbReference>
<evidence type="ECO:0000256" key="2">
    <source>
        <dbReference type="ARBA" id="ARBA00023163"/>
    </source>
</evidence>
<dbReference type="InterPro" id="IPR036638">
    <property type="entry name" value="HLH_DNA-bd_sf"/>
</dbReference>
<evidence type="ECO:0000313" key="8">
    <source>
        <dbReference type="Proteomes" id="UP000825935"/>
    </source>
</evidence>
<dbReference type="PROSITE" id="PS50888">
    <property type="entry name" value="BHLH"/>
    <property type="match status" value="1"/>
</dbReference>
<keyword evidence="1" id="KW-0805">Transcription regulation</keyword>
<dbReference type="OMA" id="SWEESIH"/>
<evidence type="ECO:0000256" key="3">
    <source>
        <dbReference type="ARBA" id="ARBA00023242"/>
    </source>
</evidence>
<gene>
    <name evidence="7" type="ORF">KP509_14G094900</name>
</gene>
<proteinExistence type="predicted"/>
<dbReference type="InterPro" id="IPR011598">
    <property type="entry name" value="bHLH_dom"/>
</dbReference>
<dbReference type="CDD" id="cd18918">
    <property type="entry name" value="bHLH_AtMYC1_like"/>
    <property type="match status" value="1"/>
</dbReference>
<dbReference type="InterPro" id="IPR045895">
    <property type="entry name" value="bHLH91-like"/>
</dbReference>
<dbReference type="GO" id="GO:0006355">
    <property type="term" value="P:regulation of DNA-templated transcription"/>
    <property type="evidence" value="ECO:0007669"/>
    <property type="project" value="InterPro"/>
</dbReference>
<evidence type="ECO:0000256" key="4">
    <source>
        <dbReference type="SAM" id="Coils"/>
    </source>
</evidence>
<dbReference type="GO" id="GO:0046983">
    <property type="term" value="F:protein dimerization activity"/>
    <property type="evidence" value="ECO:0007669"/>
    <property type="project" value="InterPro"/>
</dbReference>
<evidence type="ECO:0000256" key="1">
    <source>
        <dbReference type="ARBA" id="ARBA00023015"/>
    </source>
</evidence>
<feature type="coiled-coil region" evidence="4">
    <location>
        <begin position="383"/>
        <end position="417"/>
    </location>
</feature>
<keyword evidence="4" id="KW-0175">Coiled coil</keyword>
<feature type="compositionally biased region" description="Low complexity" evidence="5">
    <location>
        <begin position="129"/>
        <end position="146"/>
    </location>
</feature>
<keyword evidence="8" id="KW-1185">Reference proteome</keyword>
<feature type="region of interest" description="Disordered" evidence="5">
    <location>
        <begin position="97"/>
        <end position="146"/>
    </location>
</feature>
<dbReference type="SMART" id="SM00353">
    <property type="entry name" value="HLH"/>
    <property type="match status" value="1"/>
</dbReference>
<dbReference type="PANTHER" id="PTHR46834">
    <property type="entry name" value="TRANSCRIPTION FACTOR BHLH91"/>
    <property type="match status" value="1"/>
</dbReference>
<sequence>MQQIGPSGVSIYEDATYFTRSEGAFPVDESTNTNCATFLGLDECLDRHLKSTTLATLNELHNSGNASISAQEHLHQHLEFDIEDNGHVLNEMLQPQPYHQQHHHHHHHRQQQQQPHSVQQYTSTDREGQQQSLPPASSSQQQTSAAASWEESIHVLQEMLLLQQHQPLQFPPALNDPPSPHFPSTLNFANCLPSNTNSNNSAHITNKFPGESELLSLLQLPRCASSSMPSSIDGRKFTMNYSTSYPNADHLSDYQNVSIDYDPHFILQQTPSSSSLPYQVTLKNLFQNSSHGPLTSASTPSTLVHHLGGEEKEHNSTFISIDDGRQFGNPIFDFKRVDGAKGEPRGINHFATERQRREYLNEKYQTLRSLVPNPSKADRASIVQDAIEYVKELKRRVQELEAVLQERNRRLLACKKRKVLLQSPEETAGGTVVAEKSGCAAVDIEAALSNGRGGELLQRISQHGTCIDVRIVEEEVNIKLSHRRVSRPRIRPLPLLDEQNSNMNLGTSASASASAEPAANPILLEIALALHELQLDLLAANGAILGGHYVFMLNTKELHGMFYSPYYPLKFQPWNTFKCADCKVKDGTTIYASQVATKIMEVVDKDHCDS</sequence>
<organism evidence="7 8">
    <name type="scientific">Ceratopteris richardii</name>
    <name type="common">Triangle waterfern</name>
    <dbReference type="NCBI Taxonomy" id="49495"/>
    <lineage>
        <taxon>Eukaryota</taxon>
        <taxon>Viridiplantae</taxon>
        <taxon>Streptophyta</taxon>
        <taxon>Embryophyta</taxon>
        <taxon>Tracheophyta</taxon>
        <taxon>Polypodiopsida</taxon>
        <taxon>Polypodiidae</taxon>
        <taxon>Polypodiales</taxon>
        <taxon>Pteridineae</taxon>
        <taxon>Pteridaceae</taxon>
        <taxon>Parkerioideae</taxon>
        <taxon>Ceratopteris</taxon>
    </lineage>
</organism>
<feature type="compositionally biased region" description="Basic residues" evidence="5">
    <location>
        <begin position="100"/>
        <end position="110"/>
    </location>
</feature>
<evidence type="ECO:0000256" key="5">
    <source>
        <dbReference type="SAM" id="MobiDB-lite"/>
    </source>
</evidence>
<evidence type="ECO:0000259" key="6">
    <source>
        <dbReference type="PROSITE" id="PS50888"/>
    </source>
</evidence>
<dbReference type="AlphaFoldDB" id="A0A8T2THN5"/>
<dbReference type="Pfam" id="PF00010">
    <property type="entry name" value="HLH"/>
    <property type="match status" value="1"/>
</dbReference>
<evidence type="ECO:0000313" key="7">
    <source>
        <dbReference type="EMBL" id="KAH7416508.1"/>
    </source>
</evidence>
<protein>
    <recommendedName>
        <fullName evidence="6">BHLH domain-containing protein</fullName>
    </recommendedName>
</protein>
<accession>A0A8T2THN5</accession>